<gene>
    <name evidence="7" type="ORF">SAMN04489711_10596</name>
</gene>
<keyword evidence="4 5" id="KW-0472">Membrane</keyword>
<evidence type="ECO:0000256" key="1">
    <source>
        <dbReference type="ARBA" id="ARBA00004141"/>
    </source>
</evidence>
<feature type="transmembrane region" description="Helical" evidence="5">
    <location>
        <begin position="172"/>
        <end position="192"/>
    </location>
</feature>
<feature type="transmembrane region" description="Helical" evidence="5">
    <location>
        <begin position="357"/>
        <end position="375"/>
    </location>
</feature>
<sequence>MQVLNAVAQPRGDGLPARSTDLRRASLSAGVITLLVISAASPLSVVAGGFPIGMMLGNGAGTPALVLVALLILLVFAAGYTAMATCVTNAGGFYAMIARGWNGHAGGAAAMVAVLGYVTLQFGLYGLLGAVTSEALEAQFGLAVPWWGCSLTAMATVAVFGYRQIDFSAKILAAFVVAEYVVVLLLDVLILHKGGAQGIDLRSFDPQVIAGGNPFIGLLFCFAAFIGFESTAIYSEEAKDPKRSIPIATYGALLLVGSFYSFSLWCLVLGAGSGDVVARITALHDPTQFLYVMSDGYAGAHFTSLLRGMFIASIYAGLIAFHNSTARYFYAMGREGLLPAWLGWTHPRHKSPHMASMLQSALCAVVVIAFAVVGADPVLTQFAWLSNLATVCLLVLMIGTAYAVVRFFRNDTRGYGRMRTRVLPVLSILGLLLVLALAVRNFHVLTGASGLISVALVALVPLAAGAGYLLARRLGRSQPARFANLGQDRV</sequence>
<evidence type="ECO:0000259" key="6">
    <source>
        <dbReference type="Pfam" id="PF00324"/>
    </source>
</evidence>
<dbReference type="Pfam" id="PF00324">
    <property type="entry name" value="AA_permease"/>
    <property type="match status" value="1"/>
</dbReference>
<feature type="transmembrane region" description="Helical" evidence="5">
    <location>
        <begin position="451"/>
        <end position="471"/>
    </location>
</feature>
<dbReference type="EMBL" id="FONX01000005">
    <property type="protein sequence ID" value="SFE77860.1"/>
    <property type="molecule type" value="Genomic_DNA"/>
</dbReference>
<feature type="transmembrane region" description="Helical" evidence="5">
    <location>
        <begin position="64"/>
        <end position="87"/>
    </location>
</feature>
<dbReference type="PANTHER" id="PTHR42770">
    <property type="entry name" value="AMINO ACID TRANSPORTER-RELATED"/>
    <property type="match status" value="1"/>
</dbReference>
<feature type="transmembrane region" description="Helical" evidence="5">
    <location>
        <begin position="212"/>
        <end position="235"/>
    </location>
</feature>
<feature type="transmembrane region" description="Helical" evidence="5">
    <location>
        <begin position="108"/>
        <end position="128"/>
    </location>
</feature>
<evidence type="ECO:0000313" key="7">
    <source>
        <dbReference type="EMBL" id="SFE77860.1"/>
    </source>
</evidence>
<dbReference type="OrthoDB" id="9804700at2"/>
<dbReference type="InterPro" id="IPR004841">
    <property type="entry name" value="AA-permease/SLC12A_dom"/>
</dbReference>
<reference evidence="8" key="1">
    <citation type="submission" date="2016-10" db="EMBL/GenBank/DDBJ databases">
        <authorList>
            <person name="Varghese N."/>
            <person name="Submissions S."/>
        </authorList>
    </citation>
    <scope>NUCLEOTIDE SEQUENCE [LARGE SCALE GENOMIC DNA]</scope>
    <source>
        <strain evidence="8">DSM 27981</strain>
    </source>
</reference>
<evidence type="ECO:0000256" key="5">
    <source>
        <dbReference type="SAM" id="Phobius"/>
    </source>
</evidence>
<comment type="subcellular location">
    <subcellularLocation>
        <location evidence="1">Membrane</location>
        <topology evidence="1">Multi-pass membrane protein</topology>
    </subcellularLocation>
</comment>
<feature type="transmembrane region" description="Helical" evidence="5">
    <location>
        <begin position="381"/>
        <end position="408"/>
    </location>
</feature>
<evidence type="ECO:0000313" key="8">
    <source>
        <dbReference type="Proteomes" id="UP000199119"/>
    </source>
</evidence>
<feature type="transmembrane region" description="Helical" evidence="5">
    <location>
        <begin position="247"/>
        <end position="271"/>
    </location>
</feature>
<feature type="transmembrane region" description="Helical" evidence="5">
    <location>
        <begin position="298"/>
        <end position="321"/>
    </location>
</feature>
<dbReference type="GO" id="GO:0016020">
    <property type="term" value="C:membrane"/>
    <property type="evidence" value="ECO:0007669"/>
    <property type="project" value="UniProtKB-SubCell"/>
</dbReference>
<dbReference type="PIRSF" id="PIRSF006060">
    <property type="entry name" value="AA_transporter"/>
    <property type="match status" value="1"/>
</dbReference>
<dbReference type="RefSeq" id="WP_092939341.1">
    <property type="nucleotide sequence ID" value="NZ_FONX01000005.1"/>
</dbReference>
<keyword evidence="2 5" id="KW-0812">Transmembrane</keyword>
<keyword evidence="3 5" id="KW-1133">Transmembrane helix</keyword>
<feature type="transmembrane region" description="Helical" evidence="5">
    <location>
        <begin position="27"/>
        <end position="52"/>
    </location>
</feature>
<dbReference type="AlphaFoldDB" id="A0A1I2DD22"/>
<feature type="transmembrane region" description="Helical" evidence="5">
    <location>
        <begin position="420"/>
        <end position="439"/>
    </location>
</feature>
<dbReference type="PANTHER" id="PTHR42770:SF16">
    <property type="entry name" value="AMINO ACID PERMEASE"/>
    <property type="match status" value="1"/>
</dbReference>
<keyword evidence="8" id="KW-1185">Reference proteome</keyword>
<proteinExistence type="predicted"/>
<name>A0A1I2DD22_9BURK</name>
<protein>
    <submittedName>
        <fullName evidence="7">Amino acid transporter</fullName>
    </submittedName>
</protein>
<evidence type="ECO:0000256" key="3">
    <source>
        <dbReference type="ARBA" id="ARBA00022989"/>
    </source>
</evidence>
<feature type="domain" description="Amino acid permease/ SLC12A" evidence="6">
    <location>
        <begin position="56"/>
        <end position="476"/>
    </location>
</feature>
<dbReference type="Proteomes" id="UP000199119">
    <property type="component" value="Unassembled WGS sequence"/>
</dbReference>
<organism evidence="7 8">
    <name type="scientific">Paracidovorax wautersii</name>
    <dbReference type="NCBI Taxonomy" id="1177982"/>
    <lineage>
        <taxon>Bacteria</taxon>
        <taxon>Pseudomonadati</taxon>
        <taxon>Pseudomonadota</taxon>
        <taxon>Betaproteobacteria</taxon>
        <taxon>Burkholderiales</taxon>
        <taxon>Comamonadaceae</taxon>
        <taxon>Paracidovorax</taxon>
    </lineage>
</organism>
<feature type="transmembrane region" description="Helical" evidence="5">
    <location>
        <begin position="140"/>
        <end position="160"/>
    </location>
</feature>
<dbReference type="Gene3D" id="1.20.1740.10">
    <property type="entry name" value="Amino acid/polyamine transporter I"/>
    <property type="match status" value="1"/>
</dbReference>
<dbReference type="GO" id="GO:0055085">
    <property type="term" value="P:transmembrane transport"/>
    <property type="evidence" value="ECO:0007669"/>
    <property type="project" value="InterPro"/>
</dbReference>
<accession>A0A1I2DD22</accession>
<evidence type="ECO:0000256" key="4">
    <source>
        <dbReference type="ARBA" id="ARBA00023136"/>
    </source>
</evidence>
<dbReference type="STRING" id="1177982.SAMN04489711_10596"/>
<evidence type="ECO:0000256" key="2">
    <source>
        <dbReference type="ARBA" id="ARBA00022692"/>
    </source>
</evidence>
<dbReference type="InterPro" id="IPR050367">
    <property type="entry name" value="APC_superfamily"/>
</dbReference>